<proteinExistence type="predicted"/>
<dbReference type="EMBL" id="CAAE01014729">
    <property type="protein sequence ID" value="CAG03800.1"/>
    <property type="molecule type" value="Genomic_DNA"/>
</dbReference>
<dbReference type="KEGG" id="tng:GSTEN00023342G001"/>
<protein>
    <submittedName>
        <fullName evidence="1">(spotted green pufferfish) hypothetical protein</fullName>
    </submittedName>
</protein>
<reference evidence="1" key="1">
    <citation type="journal article" date="2004" name="Nature">
        <title>Genome duplication in the teleost fish Tetraodon nigroviridis reveals the early vertebrate proto-karyotype.</title>
        <authorList>
            <person name="Jaillon O."/>
            <person name="Aury J.-M."/>
            <person name="Brunet F."/>
            <person name="Petit J.-L."/>
            <person name="Stange-Thomann N."/>
            <person name="Mauceli E."/>
            <person name="Bouneau L."/>
            <person name="Fischer C."/>
            <person name="Ozouf-Costaz C."/>
            <person name="Bernot A."/>
            <person name="Nicaud S."/>
            <person name="Jaffe D."/>
            <person name="Fisher S."/>
            <person name="Lutfalla G."/>
            <person name="Dossat C."/>
            <person name="Segurens B."/>
            <person name="Dasilva C."/>
            <person name="Salanoubat M."/>
            <person name="Levy M."/>
            <person name="Boudet N."/>
            <person name="Castellano S."/>
            <person name="Anthouard V."/>
            <person name="Jubin C."/>
            <person name="Castelli V."/>
            <person name="Katinka M."/>
            <person name="Vacherie B."/>
            <person name="Biemont C."/>
            <person name="Skalli Z."/>
            <person name="Cattolico L."/>
            <person name="Poulain J."/>
            <person name="De Berardinis V."/>
            <person name="Cruaud C."/>
            <person name="Duprat S."/>
            <person name="Brottier P."/>
            <person name="Coutanceau J.-P."/>
            <person name="Gouzy J."/>
            <person name="Parra G."/>
            <person name="Lardier G."/>
            <person name="Chapple C."/>
            <person name="McKernan K.J."/>
            <person name="McEwan P."/>
            <person name="Bosak S."/>
            <person name="Kellis M."/>
            <person name="Volff J.-N."/>
            <person name="Guigo R."/>
            <person name="Zody M.C."/>
            <person name="Mesirov J."/>
            <person name="Lindblad-Toh K."/>
            <person name="Birren B."/>
            <person name="Nusbaum C."/>
            <person name="Kahn D."/>
            <person name="Robinson-Rechavi M."/>
            <person name="Laudet V."/>
            <person name="Schachter V."/>
            <person name="Quetier F."/>
            <person name="Saurin W."/>
            <person name="Scarpelli C."/>
            <person name="Wincker P."/>
            <person name="Lander E.S."/>
            <person name="Weissenbach J."/>
            <person name="Roest Crollius H."/>
        </authorList>
    </citation>
    <scope>NUCLEOTIDE SEQUENCE [LARGE SCALE GENOMIC DNA]</scope>
</reference>
<gene>
    <name evidence="1" type="ORF">GSTENG00023342001</name>
</gene>
<organism evidence="1">
    <name type="scientific">Tetraodon nigroviridis</name>
    <name type="common">Spotted green pufferfish</name>
    <name type="synonym">Chelonodon nigroviridis</name>
    <dbReference type="NCBI Taxonomy" id="99883"/>
    <lineage>
        <taxon>Eukaryota</taxon>
        <taxon>Metazoa</taxon>
        <taxon>Chordata</taxon>
        <taxon>Craniata</taxon>
        <taxon>Vertebrata</taxon>
        <taxon>Euteleostomi</taxon>
        <taxon>Actinopterygii</taxon>
        <taxon>Neopterygii</taxon>
        <taxon>Teleostei</taxon>
        <taxon>Neoteleostei</taxon>
        <taxon>Acanthomorphata</taxon>
        <taxon>Eupercaria</taxon>
        <taxon>Tetraodontiformes</taxon>
        <taxon>Tetradontoidea</taxon>
        <taxon>Tetraodontidae</taxon>
        <taxon>Tetraodon</taxon>
    </lineage>
</organism>
<sequence length="61" mass="6976">MASQIRRPARAALVEQAVEDLNRRGAAFIRDLDRQEPRMVQIAREFEGRSAEPSRFPPAQL</sequence>
<reference evidence="1" key="2">
    <citation type="submission" date="2004-02" db="EMBL/GenBank/DDBJ databases">
        <authorList>
            <consortium name="Genoscope"/>
            <consortium name="Whitehead Institute Centre for Genome Research"/>
        </authorList>
    </citation>
    <scope>NUCLEOTIDE SEQUENCE</scope>
</reference>
<evidence type="ECO:0000313" key="1">
    <source>
        <dbReference type="EMBL" id="CAG03800.1"/>
    </source>
</evidence>
<dbReference type="AlphaFoldDB" id="Q4S6D2"/>
<name>Q4S6D2_TETNG</name>
<comment type="caution">
    <text evidence="1">The sequence shown here is derived from an EMBL/GenBank/DDBJ whole genome shotgun (WGS) entry which is preliminary data.</text>
</comment>
<accession>Q4S6D2</accession>